<evidence type="ECO:0000256" key="2">
    <source>
        <dbReference type="ARBA" id="ARBA00022525"/>
    </source>
</evidence>
<accession>G0P5M9</accession>
<evidence type="ECO:0000256" key="7">
    <source>
        <dbReference type="PROSITE-ProRule" id="PRU00557"/>
    </source>
</evidence>
<dbReference type="Gene3D" id="1.25.10.20">
    <property type="entry name" value="Vitellinogen, superhelical"/>
    <property type="match status" value="1"/>
</dbReference>
<dbReference type="PANTHER" id="PTHR23345:SF15">
    <property type="entry name" value="VITELLOGENIN 1-RELATED"/>
    <property type="match status" value="1"/>
</dbReference>
<feature type="signal peptide" evidence="8">
    <location>
        <begin position="1"/>
        <end position="15"/>
    </location>
</feature>
<evidence type="ECO:0000256" key="1">
    <source>
        <dbReference type="ARBA" id="ARBA00004613"/>
    </source>
</evidence>
<dbReference type="PANTHER" id="PTHR23345">
    <property type="entry name" value="VITELLOGENIN-RELATED"/>
    <property type="match status" value="1"/>
</dbReference>
<comment type="caution">
    <text evidence="7">Lacks conserved residue(s) required for the propagation of feature annotation.</text>
</comment>
<proteinExistence type="predicted"/>
<feature type="domain" description="Vitellogenin" evidence="9">
    <location>
        <begin position="32"/>
        <end position="456"/>
    </location>
</feature>
<dbReference type="eggNOG" id="KOG4338">
    <property type="taxonomic scope" value="Eukaryota"/>
</dbReference>
<evidence type="ECO:0000256" key="6">
    <source>
        <dbReference type="ARBA" id="ARBA00023180"/>
    </source>
</evidence>
<keyword evidence="5 7" id="KW-1015">Disulfide bond</keyword>
<comment type="subcellular location">
    <subcellularLocation>
        <location evidence="1">Secreted</location>
    </subcellularLocation>
</comment>
<dbReference type="SUPFAM" id="SSF48431">
    <property type="entry name" value="Lipovitellin-phosvitin complex, superhelical domain"/>
    <property type="match status" value="1"/>
</dbReference>
<dbReference type="InterPro" id="IPR011030">
    <property type="entry name" value="Lipovitellin_superhlx_dom"/>
</dbReference>
<sequence length="456" mass="53283">MKFFIALALLGAALASSHFDRSIERDIQESSFRAGREYRYLFNGQLSAGLPIPTTPQGISRIQTQVNLQWTDGNTVRMQLQKTRFATSQEETNSQKMLPFERFEEVDRMDREHQQLLAMPVEFDYENGLVREIRFTEDDQPWSENIKRAVINMLQVNILKKEKHEGAEKSENQEPTFAFTNVERTLEGECEVLYTVEENQKKEEQRWAKSINFDKCTRRPYIHHVQTPVCKDCQETLDHDKMSSTVLNYNISGTPSNFLIHSVELRSQHLFAPITEKHQLVSAFTINRMELIYAGEKKTEIKQVRNEKTSELIYNQEWEWAEQQWAQTGEEKYLRQIPQWSENKVEMVQKMFSLMAKQIEQGEAELEAAHTVARIVKVMRQCNEEQLEQIYRHVSEQKNSEKVSEEIRSIYFNTLALAGTRVTIQQFVDKIMKSSSFCLLSSLLANKPYVNNTNNV</sequence>
<dbReference type="PROSITE" id="PS51211">
    <property type="entry name" value="VITELLOGENIN"/>
    <property type="match status" value="1"/>
</dbReference>
<evidence type="ECO:0000313" key="11">
    <source>
        <dbReference type="Proteomes" id="UP000008068"/>
    </source>
</evidence>
<dbReference type="InterPro" id="IPR001747">
    <property type="entry name" value="Vitellogenin_N"/>
</dbReference>
<evidence type="ECO:0000256" key="5">
    <source>
        <dbReference type="ARBA" id="ARBA00023157"/>
    </source>
</evidence>
<dbReference type="InterPro" id="IPR015816">
    <property type="entry name" value="Vitellinogen_b-sht_N"/>
</dbReference>
<dbReference type="InterPro" id="IPR050733">
    <property type="entry name" value="Vitellogenin/Apolipophorin"/>
</dbReference>
<name>G0P5M9_CAEBE</name>
<dbReference type="InParanoid" id="G0P5M9"/>
<dbReference type="FunFam" id="2.30.230.10:FF:000004">
    <property type="entry name" value="Vitellogenin-1"/>
    <property type="match status" value="1"/>
</dbReference>
<dbReference type="Proteomes" id="UP000008068">
    <property type="component" value="Unassembled WGS sequence"/>
</dbReference>
<reference evidence="11" key="1">
    <citation type="submission" date="2011-07" db="EMBL/GenBank/DDBJ databases">
        <authorList>
            <consortium name="Caenorhabditis brenneri Sequencing and Analysis Consortium"/>
            <person name="Wilson R.K."/>
        </authorList>
    </citation>
    <scope>NUCLEOTIDE SEQUENCE [LARGE SCALE GENOMIC DNA]</scope>
    <source>
        <strain evidence="11">PB2801</strain>
    </source>
</reference>
<dbReference type="STRING" id="135651.G0P5M9"/>
<dbReference type="EMBL" id="GL380085">
    <property type="protein sequence ID" value="EGT45523.1"/>
    <property type="molecule type" value="Genomic_DNA"/>
</dbReference>
<keyword evidence="4" id="KW-0758">Storage protein</keyword>
<dbReference type="InterPro" id="IPR015819">
    <property type="entry name" value="Lipid_transp_b-sht_shell"/>
</dbReference>
<evidence type="ECO:0000256" key="8">
    <source>
        <dbReference type="SAM" id="SignalP"/>
    </source>
</evidence>
<dbReference type="GO" id="GO:0005319">
    <property type="term" value="F:lipid transporter activity"/>
    <property type="evidence" value="ECO:0007669"/>
    <property type="project" value="InterPro"/>
</dbReference>
<keyword evidence="3 8" id="KW-0732">Signal</keyword>
<feature type="chain" id="PRO_5012519743" description="Vitellogenin domain-containing protein" evidence="8">
    <location>
        <begin position="16"/>
        <end position="456"/>
    </location>
</feature>
<dbReference type="AlphaFoldDB" id="G0P5M9"/>
<evidence type="ECO:0000256" key="3">
    <source>
        <dbReference type="ARBA" id="ARBA00022729"/>
    </source>
</evidence>
<keyword evidence="2" id="KW-0964">Secreted</keyword>
<evidence type="ECO:0000313" key="10">
    <source>
        <dbReference type="EMBL" id="EGT45523.1"/>
    </source>
</evidence>
<dbReference type="SMART" id="SM00638">
    <property type="entry name" value="LPD_N"/>
    <property type="match status" value="1"/>
</dbReference>
<gene>
    <name evidence="10" type="ORF">CAEBREN_31362</name>
</gene>
<dbReference type="OrthoDB" id="5825149at2759"/>
<feature type="disulfide bond" evidence="7">
    <location>
        <begin position="190"/>
        <end position="216"/>
    </location>
</feature>
<evidence type="ECO:0000259" key="9">
    <source>
        <dbReference type="PROSITE" id="PS51211"/>
    </source>
</evidence>
<dbReference type="Pfam" id="PF01347">
    <property type="entry name" value="Vitellogenin_N"/>
    <property type="match status" value="1"/>
</dbReference>
<dbReference type="HOGENOM" id="CLU_600247_0_0_1"/>
<keyword evidence="11" id="KW-1185">Reference proteome</keyword>
<dbReference type="Gene3D" id="2.30.230.10">
    <property type="entry name" value="Lipovitellin, beta-sheet shell regions, chain A"/>
    <property type="match status" value="1"/>
</dbReference>
<organism evidence="11">
    <name type="scientific">Caenorhabditis brenneri</name>
    <name type="common">Nematode worm</name>
    <dbReference type="NCBI Taxonomy" id="135651"/>
    <lineage>
        <taxon>Eukaryota</taxon>
        <taxon>Metazoa</taxon>
        <taxon>Ecdysozoa</taxon>
        <taxon>Nematoda</taxon>
        <taxon>Chromadorea</taxon>
        <taxon>Rhabditida</taxon>
        <taxon>Rhabditina</taxon>
        <taxon>Rhabditomorpha</taxon>
        <taxon>Rhabditoidea</taxon>
        <taxon>Rhabditidae</taxon>
        <taxon>Peloderinae</taxon>
        <taxon>Caenorhabditis</taxon>
    </lineage>
</organism>
<protein>
    <recommendedName>
        <fullName evidence="9">Vitellogenin domain-containing protein</fullName>
    </recommendedName>
</protein>
<evidence type="ECO:0000256" key="4">
    <source>
        <dbReference type="ARBA" id="ARBA00022761"/>
    </source>
</evidence>
<keyword evidence="6" id="KW-0325">Glycoprotein</keyword>
<dbReference type="SUPFAM" id="SSF56968">
    <property type="entry name" value="Lipovitellin-phosvitin complex, beta-sheet shell regions"/>
    <property type="match status" value="1"/>
</dbReference>